<dbReference type="EMBL" id="SJPM01000043">
    <property type="protein sequence ID" value="TWT86096.1"/>
    <property type="molecule type" value="Genomic_DNA"/>
</dbReference>
<reference evidence="1 2" key="1">
    <citation type="submission" date="2019-02" db="EMBL/GenBank/DDBJ databases">
        <title>Deep-cultivation of Planctomycetes and their phenomic and genomic characterization uncovers novel biology.</title>
        <authorList>
            <person name="Wiegand S."/>
            <person name="Jogler M."/>
            <person name="Boedeker C."/>
            <person name="Pinto D."/>
            <person name="Vollmers J."/>
            <person name="Rivas-Marin E."/>
            <person name="Kohn T."/>
            <person name="Peeters S.H."/>
            <person name="Heuer A."/>
            <person name="Rast P."/>
            <person name="Oberbeckmann S."/>
            <person name="Bunk B."/>
            <person name="Jeske O."/>
            <person name="Meyerdierks A."/>
            <person name="Storesund J.E."/>
            <person name="Kallscheuer N."/>
            <person name="Luecker S."/>
            <person name="Lage O.M."/>
            <person name="Pohl T."/>
            <person name="Merkel B.J."/>
            <person name="Hornburger P."/>
            <person name="Mueller R.-W."/>
            <person name="Bruemmer F."/>
            <person name="Labrenz M."/>
            <person name="Spormann A.M."/>
            <person name="Op Den Camp H."/>
            <person name="Overmann J."/>
            <person name="Amann R."/>
            <person name="Jetten M.S.M."/>
            <person name="Mascher T."/>
            <person name="Medema M.H."/>
            <person name="Devos D.P."/>
            <person name="Kaster A.-K."/>
            <person name="Ovreas L."/>
            <person name="Rohde M."/>
            <person name="Galperin M.Y."/>
            <person name="Jogler C."/>
        </authorList>
    </citation>
    <scope>NUCLEOTIDE SEQUENCE [LARGE SCALE GENOMIC DNA]</scope>
    <source>
        <strain evidence="1 2">Pla100</strain>
    </source>
</reference>
<dbReference type="AlphaFoldDB" id="A0A5C5ZFW2"/>
<dbReference type="Proteomes" id="UP000316213">
    <property type="component" value="Unassembled WGS sequence"/>
</dbReference>
<organism evidence="1 2">
    <name type="scientific">Neorhodopirellula pilleata</name>
    <dbReference type="NCBI Taxonomy" id="2714738"/>
    <lineage>
        <taxon>Bacteria</taxon>
        <taxon>Pseudomonadati</taxon>
        <taxon>Planctomycetota</taxon>
        <taxon>Planctomycetia</taxon>
        <taxon>Pirellulales</taxon>
        <taxon>Pirellulaceae</taxon>
        <taxon>Neorhodopirellula</taxon>
    </lineage>
</organism>
<sequence>MIRDQIMRAMSGERKIAKSFELTEMTRQIMRAGIRDTHSHTSEDEIQQIYVARLL</sequence>
<protein>
    <submittedName>
        <fullName evidence="1">Uncharacterized protein</fullName>
    </submittedName>
</protein>
<keyword evidence="2" id="KW-1185">Reference proteome</keyword>
<comment type="caution">
    <text evidence="1">The sequence shown here is derived from an EMBL/GenBank/DDBJ whole genome shotgun (WGS) entry which is preliminary data.</text>
</comment>
<name>A0A5C5ZFW2_9BACT</name>
<proteinExistence type="predicted"/>
<accession>A0A5C5ZFW2</accession>
<evidence type="ECO:0000313" key="2">
    <source>
        <dbReference type="Proteomes" id="UP000316213"/>
    </source>
</evidence>
<gene>
    <name evidence="1" type="ORF">Pla100_62210</name>
</gene>
<evidence type="ECO:0000313" key="1">
    <source>
        <dbReference type="EMBL" id="TWT86096.1"/>
    </source>
</evidence>